<accession>A0A0F2MIZ0</accession>
<dbReference type="EMBL" id="AXCR01000004">
    <property type="protein sequence ID" value="KJR88825.1"/>
    <property type="molecule type" value="Genomic_DNA"/>
</dbReference>
<feature type="compositionally biased region" description="Polar residues" evidence="1">
    <location>
        <begin position="32"/>
        <end position="45"/>
    </location>
</feature>
<organism evidence="2 3">
    <name type="scientific">Sporothrix schenckii 1099-18</name>
    <dbReference type="NCBI Taxonomy" id="1397361"/>
    <lineage>
        <taxon>Eukaryota</taxon>
        <taxon>Fungi</taxon>
        <taxon>Dikarya</taxon>
        <taxon>Ascomycota</taxon>
        <taxon>Pezizomycotina</taxon>
        <taxon>Sordariomycetes</taxon>
        <taxon>Sordariomycetidae</taxon>
        <taxon>Ophiostomatales</taxon>
        <taxon>Ophiostomataceae</taxon>
        <taxon>Sporothrix</taxon>
    </lineage>
</organism>
<name>A0A0F2MIZ0_SPOSC</name>
<feature type="compositionally biased region" description="Basic and acidic residues" evidence="1">
    <location>
        <begin position="67"/>
        <end position="79"/>
    </location>
</feature>
<dbReference type="AlphaFoldDB" id="A0A0F2MIZ0"/>
<comment type="caution">
    <text evidence="2">The sequence shown here is derived from an EMBL/GenBank/DDBJ whole genome shotgun (WGS) entry which is preliminary data.</text>
</comment>
<dbReference type="Proteomes" id="UP000033710">
    <property type="component" value="Unassembled WGS sequence"/>
</dbReference>
<evidence type="ECO:0000256" key="1">
    <source>
        <dbReference type="SAM" id="MobiDB-lite"/>
    </source>
</evidence>
<reference evidence="2 3" key="1">
    <citation type="journal article" date="2014" name="BMC Genomics">
        <title>Comparative genomics of the major fungal agents of human and animal Sporotrichosis: Sporothrix schenckii and Sporothrix brasiliensis.</title>
        <authorList>
            <person name="Teixeira M.M."/>
            <person name="de Almeida L.G."/>
            <person name="Kubitschek-Barreira P."/>
            <person name="Alves F.L."/>
            <person name="Kioshima E.S."/>
            <person name="Abadio A.K."/>
            <person name="Fernandes L."/>
            <person name="Derengowski L.S."/>
            <person name="Ferreira K.S."/>
            <person name="Souza R.C."/>
            <person name="Ruiz J.C."/>
            <person name="de Andrade N.C."/>
            <person name="Paes H.C."/>
            <person name="Nicola A.M."/>
            <person name="Albuquerque P."/>
            <person name="Gerber A.L."/>
            <person name="Martins V.P."/>
            <person name="Peconick L.D."/>
            <person name="Neto A.V."/>
            <person name="Chaucanez C.B."/>
            <person name="Silva P.A."/>
            <person name="Cunha O.L."/>
            <person name="de Oliveira F.F."/>
            <person name="dos Santos T.C."/>
            <person name="Barros A.L."/>
            <person name="Soares M.A."/>
            <person name="de Oliveira L.M."/>
            <person name="Marini M.M."/>
            <person name="Villalobos-Duno H."/>
            <person name="Cunha M.M."/>
            <person name="de Hoog S."/>
            <person name="da Silveira J.F."/>
            <person name="Henrissat B."/>
            <person name="Nino-Vega G.A."/>
            <person name="Cisalpino P.S."/>
            <person name="Mora-Montes H.M."/>
            <person name="Almeida S.R."/>
            <person name="Stajich J.E."/>
            <person name="Lopes-Bezerra L.M."/>
            <person name="Vasconcelos A.T."/>
            <person name="Felipe M.S."/>
        </authorList>
    </citation>
    <scope>NUCLEOTIDE SEQUENCE [LARGE SCALE GENOMIC DNA]</scope>
    <source>
        <strain evidence="2 3">1099-18</strain>
    </source>
</reference>
<dbReference type="RefSeq" id="XP_016591501.1">
    <property type="nucleotide sequence ID" value="XM_016734819.1"/>
</dbReference>
<evidence type="ECO:0000313" key="3">
    <source>
        <dbReference type="Proteomes" id="UP000033710"/>
    </source>
</evidence>
<feature type="compositionally biased region" description="Basic and acidic residues" evidence="1">
    <location>
        <begin position="49"/>
        <end position="59"/>
    </location>
</feature>
<gene>
    <name evidence="2" type="ORF">SPSK_08181</name>
</gene>
<sequence length="79" mass="9263">MQCIPKTQNAMHVCTHEAALQRRAKRHDNHQQRQQLTYKTVSGAASSCEKLRRDARAMHESSTTMHRTYEKHESEMKIQ</sequence>
<dbReference type="KEGG" id="ssck:SPSK_08181"/>
<evidence type="ECO:0000313" key="2">
    <source>
        <dbReference type="EMBL" id="KJR88825.1"/>
    </source>
</evidence>
<feature type="region of interest" description="Disordered" evidence="1">
    <location>
        <begin position="24"/>
        <end position="79"/>
    </location>
</feature>
<protein>
    <submittedName>
        <fullName evidence="2">Uncharacterized protein</fullName>
    </submittedName>
</protein>
<dbReference type="GeneID" id="27670096"/>
<dbReference type="VEuPathDB" id="FungiDB:SPSK_08181"/>
<proteinExistence type="predicted"/>
<reference evidence="2 3" key="2">
    <citation type="journal article" date="2015" name="Eukaryot. Cell">
        <title>Asexual propagation of a virulent clone complex in a human and feline outbreak of sporotrichosis.</title>
        <authorList>
            <person name="Teixeira Mde M."/>
            <person name="Rodrigues A.M."/>
            <person name="Tsui C.K."/>
            <person name="de Almeida L.G."/>
            <person name="Van Diepeningen A.D."/>
            <person name="van den Ende B.G."/>
            <person name="Fernandes G.F."/>
            <person name="Kano R."/>
            <person name="Hamelin R.C."/>
            <person name="Lopes-Bezerra L.M."/>
            <person name="Vasconcelos A.T."/>
            <person name="de Hoog S."/>
            <person name="de Camargo Z.P."/>
            <person name="Felipe M.S."/>
        </authorList>
    </citation>
    <scope>NUCLEOTIDE SEQUENCE [LARGE SCALE GENOMIC DNA]</scope>
    <source>
        <strain evidence="2 3">1099-18</strain>
    </source>
</reference>